<dbReference type="AlphaFoldDB" id="A0A4D6LMR9"/>
<dbReference type="InterPro" id="IPR038928">
    <property type="entry name" value="LAZY1"/>
</dbReference>
<dbReference type="InterPro" id="IPR003832">
    <property type="entry name" value="DUF212"/>
</dbReference>
<accession>A0A4D6LMR9</accession>
<protein>
    <submittedName>
        <fullName evidence="1">Uncharacterized protein</fullName>
    </submittedName>
</protein>
<proteinExistence type="predicted"/>
<reference evidence="1 2" key="1">
    <citation type="submission" date="2019-04" db="EMBL/GenBank/DDBJ databases">
        <title>An improved genome assembly and genetic linkage map for asparagus bean, Vigna unguiculata ssp. sesquipedialis.</title>
        <authorList>
            <person name="Xia Q."/>
            <person name="Zhang R."/>
            <person name="Dong Y."/>
        </authorList>
    </citation>
    <scope>NUCLEOTIDE SEQUENCE [LARGE SCALE GENOMIC DNA]</scope>
    <source>
        <tissue evidence="1">Leaf</tissue>
    </source>
</reference>
<keyword evidence="2" id="KW-1185">Reference proteome</keyword>
<organism evidence="1 2">
    <name type="scientific">Vigna unguiculata</name>
    <name type="common">Cowpea</name>
    <dbReference type="NCBI Taxonomy" id="3917"/>
    <lineage>
        <taxon>Eukaryota</taxon>
        <taxon>Viridiplantae</taxon>
        <taxon>Streptophyta</taxon>
        <taxon>Embryophyta</taxon>
        <taxon>Tracheophyta</taxon>
        <taxon>Spermatophyta</taxon>
        <taxon>Magnoliopsida</taxon>
        <taxon>eudicotyledons</taxon>
        <taxon>Gunneridae</taxon>
        <taxon>Pentapetalae</taxon>
        <taxon>rosids</taxon>
        <taxon>fabids</taxon>
        <taxon>Fabales</taxon>
        <taxon>Fabaceae</taxon>
        <taxon>Papilionoideae</taxon>
        <taxon>50 kb inversion clade</taxon>
        <taxon>NPAAA clade</taxon>
        <taxon>indigoferoid/millettioid clade</taxon>
        <taxon>Phaseoleae</taxon>
        <taxon>Vigna</taxon>
    </lineage>
</organism>
<dbReference type="EMBL" id="CP039348">
    <property type="protein sequence ID" value="QCD89645.1"/>
    <property type="molecule type" value="Genomic_DNA"/>
</dbReference>
<dbReference type="GO" id="GO:2000012">
    <property type="term" value="P:regulation of auxin polar transport"/>
    <property type="evidence" value="ECO:0007669"/>
    <property type="project" value="InterPro"/>
</dbReference>
<name>A0A4D6LMR9_VIGUN</name>
<dbReference type="Proteomes" id="UP000501690">
    <property type="component" value="Linkage Group LG4"/>
</dbReference>
<evidence type="ECO:0000313" key="1">
    <source>
        <dbReference type="EMBL" id="QCD89645.1"/>
    </source>
</evidence>
<evidence type="ECO:0000313" key="2">
    <source>
        <dbReference type="Proteomes" id="UP000501690"/>
    </source>
</evidence>
<dbReference type="Pfam" id="PF02681">
    <property type="entry name" value="DUF212"/>
    <property type="match status" value="1"/>
</dbReference>
<dbReference type="PANTHER" id="PTHR34959:SF3">
    <property type="entry name" value="PROTEIN LAZY 1"/>
    <property type="match status" value="1"/>
</dbReference>
<dbReference type="PANTHER" id="PTHR34959">
    <property type="entry name" value="PROTEIN LAZY 1"/>
    <property type="match status" value="1"/>
</dbReference>
<dbReference type="GO" id="GO:0009630">
    <property type="term" value="P:gravitropism"/>
    <property type="evidence" value="ECO:0007669"/>
    <property type="project" value="InterPro"/>
</dbReference>
<sequence>MPSSHSATVTALASAIGLQEGFEGPLFAISLVFSYTGYLFGTAIELSETTTAAKKEHMTSLGELFQRSKSTEENFSAKCEKEEKRTKKELDKSAMNLMKEKLKKRMLHAYSKYFIYLWSFLDSPYVPKESSPRKFYSCTKIC</sequence>
<gene>
    <name evidence="1" type="ORF">DEO72_LG4g591</name>
</gene>